<dbReference type="Gene3D" id="3.30.565.10">
    <property type="entry name" value="Histidine kinase-like ATPase, C-terminal domain"/>
    <property type="match status" value="1"/>
</dbReference>
<dbReference type="Proteomes" id="UP000224130">
    <property type="component" value="Unassembled WGS sequence"/>
</dbReference>
<dbReference type="CDD" id="cd16917">
    <property type="entry name" value="HATPase_UhpB-NarQ-NarX-like"/>
    <property type="match status" value="1"/>
</dbReference>
<keyword evidence="7" id="KW-1185">Reference proteome</keyword>
<protein>
    <submittedName>
        <fullName evidence="6">Two-component system sensor histidine kinase DesK</fullName>
    </submittedName>
</protein>
<feature type="domain" description="Signal transduction histidine kinase subgroup 3 dimerisation and phosphoacceptor" evidence="5">
    <location>
        <begin position="170"/>
        <end position="231"/>
    </location>
</feature>
<reference evidence="6 7" key="1">
    <citation type="submission" date="2017-10" db="EMBL/GenBank/DDBJ databases">
        <title>Sequencing the genomes of 1000 actinobacteria strains.</title>
        <authorList>
            <person name="Klenk H.-P."/>
        </authorList>
    </citation>
    <scope>NUCLEOTIDE SEQUENCE [LARGE SCALE GENOMIC DNA]</scope>
    <source>
        <strain evidence="6 7">DSM 21863</strain>
    </source>
</reference>
<dbReference type="InterPro" id="IPR011712">
    <property type="entry name" value="Sig_transdc_His_kin_sub3_dim/P"/>
</dbReference>
<evidence type="ECO:0000256" key="4">
    <source>
        <dbReference type="SAM" id="Phobius"/>
    </source>
</evidence>
<evidence type="ECO:0000256" key="2">
    <source>
        <dbReference type="ARBA" id="ARBA00022777"/>
    </source>
</evidence>
<sequence>MACFAWAVIVPISLTAPPSAVLGAVFLIEMAGFGAALVLVLWTAVNPRPSPATTWGTTALLLAVSLVLWAPAHLWAERGEQPWAWLAGFAIAACALVSWQSGVVMALVLAAAAWIGGIVFDGEIVAGVLTLLGCGVVVWAMCQALVWLLRLLWTAQDVREAQTALAIAEERLRAGRELHDVLGHRLGIIALKAELAAGLTARDPGRATTECEAICGLASETLIDVRRAVHGQTVADLGAQLQAADLVLRSAGIEASVEADPDLLPRLSRELSHLLATVIREAVTNLLRHSRARQVSITVAATGRAPTLVIVNDGVREPERNEIFGGTGLAALSDRCAAVGAYLSVDRSTEDRFELRVECPHDAGRS</sequence>
<accession>A0A2A9EZD0</accession>
<keyword evidence="4" id="KW-1133">Transmembrane helix</keyword>
<evidence type="ECO:0000313" key="7">
    <source>
        <dbReference type="Proteomes" id="UP000224130"/>
    </source>
</evidence>
<evidence type="ECO:0000259" key="5">
    <source>
        <dbReference type="Pfam" id="PF07730"/>
    </source>
</evidence>
<feature type="transmembrane region" description="Helical" evidence="4">
    <location>
        <begin position="104"/>
        <end position="120"/>
    </location>
</feature>
<dbReference type="InterPro" id="IPR036890">
    <property type="entry name" value="HATPase_C_sf"/>
</dbReference>
<gene>
    <name evidence="6" type="ORF">ATJ88_2276</name>
</gene>
<dbReference type="InterPro" id="IPR050482">
    <property type="entry name" value="Sensor_HK_TwoCompSys"/>
</dbReference>
<keyword evidence="1" id="KW-0808">Transferase</keyword>
<name>A0A2A9EZD0_9MICO</name>
<evidence type="ECO:0000256" key="3">
    <source>
        <dbReference type="ARBA" id="ARBA00023012"/>
    </source>
</evidence>
<comment type="caution">
    <text evidence="6">The sequence shown here is derived from an EMBL/GenBank/DDBJ whole genome shotgun (WGS) entry which is preliminary data.</text>
</comment>
<feature type="transmembrane region" description="Helical" evidence="4">
    <location>
        <begin position="25"/>
        <end position="45"/>
    </location>
</feature>
<keyword evidence="2 6" id="KW-0418">Kinase</keyword>
<dbReference type="SUPFAM" id="SSF55874">
    <property type="entry name" value="ATPase domain of HSP90 chaperone/DNA topoisomerase II/histidine kinase"/>
    <property type="match status" value="1"/>
</dbReference>
<dbReference type="GO" id="GO:0000155">
    <property type="term" value="F:phosphorelay sensor kinase activity"/>
    <property type="evidence" value="ECO:0007669"/>
    <property type="project" value="InterPro"/>
</dbReference>
<dbReference type="GO" id="GO:0016020">
    <property type="term" value="C:membrane"/>
    <property type="evidence" value="ECO:0007669"/>
    <property type="project" value="InterPro"/>
</dbReference>
<dbReference type="GO" id="GO:0046983">
    <property type="term" value="F:protein dimerization activity"/>
    <property type="evidence" value="ECO:0007669"/>
    <property type="project" value="InterPro"/>
</dbReference>
<feature type="transmembrane region" description="Helical" evidence="4">
    <location>
        <begin position="57"/>
        <end position="76"/>
    </location>
</feature>
<dbReference type="PANTHER" id="PTHR24421:SF63">
    <property type="entry name" value="SENSOR HISTIDINE KINASE DESK"/>
    <property type="match status" value="1"/>
</dbReference>
<keyword evidence="4" id="KW-0472">Membrane</keyword>
<dbReference type="Pfam" id="PF07730">
    <property type="entry name" value="HisKA_3"/>
    <property type="match status" value="1"/>
</dbReference>
<dbReference type="Gene3D" id="1.20.5.1930">
    <property type="match status" value="1"/>
</dbReference>
<dbReference type="EMBL" id="PDJJ01000001">
    <property type="protein sequence ID" value="PFG43575.1"/>
    <property type="molecule type" value="Genomic_DNA"/>
</dbReference>
<evidence type="ECO:0000313" key="6">
    <source>
        <dbReference type="EMBL" id="PFG43575.1"/>
    </source>
</evidence>
<proteinExistence type="predicted"/>
<feature type="transmembrane region" description="Helical" evidence="4">
    <location>
        <begin position="126"/>
        <end position="149"/>
    </location>
</feature>
<evidence type="ECO:0000256" key="1">
    <source>
        <dbReference type="ARBA" id="ARBA00022679"/>
    </source>
</evidence>
<dbReference type="AlphaFoldDB" id="A0A2A9EZD0"/>
<dbReference type="PANTHER" id="PTHR24421">
    <property type="entry name" value="NITRATE/NITRITE SENSOR PROTEIN NARX-RELATED"/>
    <property type="match status" value="1"/>
</dbReference>
<keyword evidence="3" id="KW-0902">Two-component regulatory system</keyword>
<keyword evidence="4" id="KW-0812">Transmembrane</keyword>
<organism evidence="6 7">
    <name type="scientific">Isoptericola jiangsuensis</name>
    <dbReference type="NCBI Taxonomy" id="548579"/>
    <lineage>
        <taxon>Bacteria</taxon>
        <taxon>Bacillati</taxon>
        <taxon>Actinomycetota</taxon>
        <taxon>Actinomycetes</taxon>
        <taxon>Micrococcales</taxon>
        <taxon>Promicromonosporaceae</taxon>
        <taxon>Isoptericola</taxon>
    </lineage>
</organism>